<accession>A0A0B0NXD6</accession>
<dbReference type="GO" id="GO:0003723">
    <property type="term" value="F:RNA binding"/>
    <property type="evidence" value="ECO:0007669"/>
    <property type="project" value="InterPro"/>
</dbReference>
<dbReference type="InterPro" id="IPR003652">
    <property type="entry name" value="Ataxin_AXH_dom"/>
</dbReference>
<evidence type="ECO:0000313" key="2">
    <source>
        <dbReference type="EMBL" id="KHG17485.1"/>
    </source>
</evidence>
<protein>
    <recommendedName>
        <fullName evidence="1">AXH domain-containing protein</fullName>
    </recommendedName>
</protein>
<proteinExistence type="predicted"/>
<sequence length="33" mass="3995">MQYLKSLRTGTLVECEDGRMKQWLRQDTEDFCI</sequence>
<reference evidence="3" key="1">
    <citation type="submission" date="2014-09" db="EMBL/GenBank/DDBJ databases">
        <authorList>
            <person name="Mudge J."/>
            <person name="Ramaraj T."/>
            <person name="Lindquist I.E."/>
            <person name="Bharti A.K."/>
            <person name="Sundararajan A."/>
            <person name="Cameron C.T."/>
            <person name="Woodward J.E."/>
            <person name="May G.D."/>
            <person name="Brubaker C."/>
            <person name="Broadhvest J."/>
            <person name="Wilkins T.A."/>
        </authorList>
    </citation>
    <scope>NUCLEOTIDE SEQUENCE</scope>
    <source>
        <strain evidence="3">cv. AKA8401</strain>
    </source>
</reference>
<dbReference type="AlphaFoldDB" id="A0A0B0NXD6"/>
<evidence type="ECO:0000313" key="3">
    <source>
        <dbReference type="Proteomes" id="UP000032142"/>
    </source>
</evidence>
<gene>
    <name evidence="2" type="ORF">F383_06275</name>
</gene>
<keyword evidence="3" id="KW-1185">Reference proteome</keyword>
<name>A0A0B0NXD6_GOSAR</name>
<dbReference type="PROSITE" id="PS51148">
    <property type="entry name" value="AXH"/>
    <property type="match status" value="1"/>
</dbReference>
<feature type="domain" description="AXH" evidence="1">
    <location>
        <begin position="1"/>
        <end position="33"/>
    </location>
</feature>
<evidence type="ECO:0000259" key="1">
    <source>
        <dbReference type="PROSITE" id="PS51148"/>
    </source>
</evidence>
<organism evidence="2 3">
    <name type="scientific">Gossypium arboreum</name>
    <name type="common">Tree cotton</name>
    <name type="synonym">Gossypium nanking</name>
    <dbReference type="NCBI Taxonomy" id="29729"/>
    <lineage>
        <taxon>Eukaryota</taxon>
        <taxon>Viridiplantae</taxon>
        <taxon>Streptophyta</taxon>
        <taxon>Embryophyta</taxon>
        <taxon>Tracheophyta</taxon>
        <taxon>Spermatophyta</taxon>
        <taxon>Magnoliopsida</taxon>
        <taxon>eudicotyledons</taxon>
        <taxon>Gunneridae</taxon>
        <taxon>Pentapetalae</taxon>
        <taxon>rosids</taxon>
        <taxon>malvids</taxon>
        <taxon>Malvales</taxon>
        <taxon>Malvaceae</taxon>
        <taxon>Malvoideae</taxon>
        <taxon>Gossypium</taxon>
    </lineage>
</organism>
<dbReference type="Proteomes" id="UP000032142">
    <property type="component" value="Unassembled WGS sequence"/>
</dbReference>
<dbReference type="EMBL" id="KN408349">
    <property type="protein sequence ID" value="KHG17485.1"/>
    <property type="molecule type" value="Genomic_DNA"/>
</dbReference>